<keyword evidence="11" id="KW-0443">Lipid metabolism</keyword>
<dbReference type="InterPro" id="IPR032821">
    <property type="entry name" value="PKS_assoc"/>
</dbReference>
<evidence type="ECO:0000256" key="9">
    <source>
        <dbReference type="ARBA" id="ARBA00023002"/>
    </source>
</evidence>
<evidence type="ECO:0000256" key="11">
    <source>
        <dbReference type="ARBA" id="ARBA00023098"/>
    </source>
</evidence>
<dbReference type="GO" id="GO:0004315">
    <property type="term" value="F:3-oxoacyl-[acyl-carrier-protein] synthase activity"/>
    <property type="evidence" value="ECO:0007669"/>
    <property type="project" value="InterPro"/>
</dbReference>
<evidence type="ECO:0000313" key="18">
    <source>
        <dbReference type="Proteomes" id="UP000708208"/>
    </source>
</evidence>
<dbReference type="InterPro" id="IPR014031">
    <property type="entry name" value="Ketoacyl_synth_C"/>
</dbReference>
<dbReference type="OrthoDB" id="329835at2759"/>
<dbReference type="PROSITE" id="PS00606">
    <property type="entry name" value="KS3_1"/>
    <property type="match status" value="1"/>
</dbReference>
<dbReference type="GO" id="GO:0016787">
    <property type="term" value="F:hydrolase activity"/>
    <property type="evidence" value="ECO:0007669"/>
    <property type="project" value="UniProtKB-KW"/>
</dbReference>
<evidence type="ECO:0000256" key="4">
    <source>
        <dbReference type="ARBA" id="ARBA00022516"/>
    </source>
</evidence>
<proteinExistence type="inferred from homology"/>
<evidence type="ECO:0000256" key="3">
    <source>
        <dbReference type="ARBA" id="ARBA00022450"/>
    </source>
</evidence>
<dbReference type="CDD" id="cd00833">
    <property type="entry name" value="PKS"/>
    <property type="match status" value="1"/>
</dbReference>
<keyword evidence="6" id="KW-0378">Hydrolase</keyword>
<evidence type="ECO:0000256" key="15">
    <source>
        <dbReference type="RuleBase" id="RU003694"/>
    </source>
</evidence>
<accession>A0A8J2PGE5</accession>
<comment type="caution">
    <text evidence="17">The sequence shown here is derived from an EMBL/GenBank/DDBJ whole genome shotgun (WGS) entry which is preliminary data.</text>
</comment>
<dbReference type="PANTHER" id="PTHR43775:SF7">
    <property type="entry name" value="FATTY ACID SYNTHASE"/>
    <property type="match status" value="1"/>
</dbReference>
<dbReference type="PROSITE" id="PS52004">
    <property type="entry name" value="KS3_2"/>
    <property type="match status" value="1"/>
</dbReference>
<keyword evidence="5 15" id="KW-0808">Transferase</keyword>
<dbReference type="GO" id="GO:0016491">
    <property type="term" value="F:oxidoreductase activity"/>
    <property type="evidence" value="ECO:0007669"/>
    <property type="project" value="UniProtKB-KW"/>
</dbReference>
<keyword evidence="12" id="KW-0275">Fatty acid biosynthesis</keyword>
<evidence type="ECO:0000256" key="5">
    <source>
        <dbReference type="ARBA" id="ARBA00022679"/>
    </source>
</evidence>
<evidence type="ECO:0000259" key="16">
    <source>
        <dbReference type="PROSITE" id="PS52004"/>
    </source>
</evidence>
<dbReference type="InterPro" id="IPR018201">
    <property type="entry name" value="Ketoacyl_synth_AS"/>
</dbReference>
<protein>
    <recommendedName>
        <fullName evidence="2">Fatty acid synthase</fullName>
        <ecNumber evidence="1">2.3.1.85</ecNumber>
    </recommendedName>
</protein>
<dbReference type="GO" id="GO:0004312">
    <property type="term" value="F:fatty acid synthase activity"/>
    <property type="evidence" value="ECO:0007669"/>
    <property type="project" value="UniProtKB-EC"/>
</dbReference>
<evidence type="ECO:0000256" key="6">
    <source>
        <dbReference type="ARBA" id="ARBA00022801"/>
    </source>
</evidence>
<name>A0A8J2PGE5_9HEXA</name>
<dbReference type="Proteomes" id="UP000708208">
    <property type="component" value="Unassembled WGS sequence"/>
</dbReference>
<evidence type="ECO:0000313" key="17">
    <source>
        <dbReference type="EMBL" id="CAG7828657.1"/>
    </source>
</evidence>
<dbReference type="Pfam" id="PF00109">
    <property type="entry name" value="ketoacyl-synt"/>
    <property type="match status" value="1"/>
</dbReference>
<evidence type="ECO:0000256" key="14">
    <source>
        <dbReference type="ARBA" id="ARBA00044883"/>
    </source>
</evidence>
<dbReference type="EMBL" id="CAJVCH010548252">
    <property type="protein sequence ID" value="CAG7828657.1"/>
    <property type="molecule type" value="Genomic_DNA"/>
</dbReference>
<feature type="domain" description="Ketosynthase family 3 (KS3)" evidence="16">
    <location>
        <begin position="8"/>
        <end position="413"/>
    </location>
</feature>
<evidence type="ECO:0000256" key="13">
    <source>
        <dbReference type="ARBA" id="ARBA00023268"/>
    </source>
</evidence>
<dbReference type="InterPro" id="IPR014030">
    <property type="entry name" value="Ketoacyl_synth_N"/>
</dbReference>
<gene>
    <name evidence="17" type="ORF">AFUS01_LOCUS38567</name>
</gene>
<evidence type="ECO:0000256" key="10">
    <source>
        <dbReference type="ARBA" id="ARBA00023027"/>
    </source>
</evidence>
<evidence type="ECO:0000256" key="1">
    <source>
        <dbReference type="ARBA" id="ARBA00012873"/>
    </source>
</evidence>
<comment type="catalytic activity">
    <reaction evidence="14">
        <text>acetyl-CoA + n malonyl-CoA + 2n NADPH + 2n H(+) = a long-chain fatty acid + (n+1) CoA + n CO2 + 2n NADP(+).</text>
        <dbReference type="EC" id="2.3.1.85"/>
    </reaction>
</comment>
<evidence type="ECO:0000256" key="12">
    <source>
        <dbReference type="ARBA" id="ARBA00023160"/>
    </source>
</evidence>
<evidence type="ECO:0000256" key="8">
    <source>
        <dbReference type="ARBA" id="ARBA00022857"/>
    </source>
</evidence>
<dbReference type="SMART" id="SM00825">
    <property type="entry name" value="PKS_KS"/>
    <property type="match status" value="1"/>
</dbReference>
<dbReference type="InterPro" id="IPR020841">
    <property type="entry name" value="PKS_Beta-ketoAc_synthase_dom"/>
</dbReference>
<sequence length="605" mass="67149">MQDCHDFDSEIVISGMSGRFPNSDNIDEFWENLIGGVDMIVDGHDRFQVDNKTMPTRLGVIKTMDTFDAEFFAVHGKQAECMDPKIRKLLECTYEAILDAGVNPATIRGSKTGVFVGGTESEAGAIWRRSYVKPNFYGVLGNILSMMAGRLAFTFGFTGPSYVVDTACSAAAVALQHAILNIRNGICDAAVVAGAQLHHDPAASYMFQQLEMTSMDGRSKVFDASADGYCRAEAVAAIYICKKQVAKRSYATIVHAATNNDGYKEEGITFPSEVMQEKVIRRVYEESGVHPLQVDYLEAHGTGTKVGDPEEMTAVSKIFCDGRDGPLPIGSVKSNMGHSETVSGLCAIAKIMRAHQEGVVPANLHYKNANPDIPGLHDGRLKVIDENSPFNPTYVGMNSMGFGGTNVHVLFKMNPKEEELEAWNPPVPLILMASGRTQEAVEHFLQKALSHRENRNFVALAHEISKHEIPRHPFRGYVVVEPEKMELVVDRQESKKAMWFIFPGLGSQWLGMCKDLIKFETFLNSIERSGMALANNDYDLISVFQSEDVKIFDNLKNAYLIRRSTSHKGTIQTARNKLEKFPLKKFAAFNLSTLPKQIFKILRKI</sequence>
<keyword evidence="7" id="KW-0276">Fatty acid metabolism</keyword>
<dbReference type="PANTHER" id="PTHR43775">
    <property type="entry name" value="FATTY ACID SYNTHASE"/>
    <property type="match status" value="1"/>
</dbReference>
<keyword evidence="9" id="KW-0560">Oxidoreductase</keyword>
<keyword evidence="18" id="KW-1185">Reference proteome</keyword>
<evidence type="ECO:0000256" key="2">
    <source>
        <dbReference type="ARBA" id="ARBA00018769"/>
    </source>
</evidence>
<keyword evidence="4" id="KW-0444">Lipid biosynthesis</keyword>
<reference evidence="17" key="1">
    <citation type="submission" date="2021-06" db="EMBL/GenBank/DDBJ databases">
        <authorList>
            <person name="Hodson N. C."/>
            <person name="Mongue J. A."/>
            <person name="Jaron S. K."/>
        </authorList>
    </citation>
    <scope>NUCLEOTIDE SEQUENCE</scope>
</reference>
<keyword evidence="8" id="KW-0521">NADP</keyword>
<keyword evidence="10" id="KW-0520">NAD</keyword>
<dbReference type="AlphaFoldDB" id="A0A8J2PGE5"/>
<dbReference type="Pfam" id="PF02801">
    <property type="entry name" value="Ketoacyl-synt_C"/>
    <property type="match status" value="1"/>
</dbReference>
<dbReference type="EC" id="2.3.1.85" evidence="1"/>
<dbReference type="GO" id="GO:0006633">
    <property type="term" value="P:fatty acid biosynthetic process"/>
    <property type="evidence" value="ECO:0007669"/>
    <property type="project" value="UniProtKB-KW"/>
</dbReference>
<evidence type="ECO:0000256" key="7">
    <source>
        <dbReference type="ARBA" id="ARBA00022832"/>
    </source>
</evidence>
<keyword evidence="3" id="KW-0596">Phosphopantetheine</keyword>
<keyword evidence="13" id="KW-0511">Multifunctional enzyme</keyword>
<organism evidence="17 18">
    <name type="scientific">Allacma fusca</name>
    <dbReference type="NCBI Taxonomy" id="39272"/>
    <lineage>
        <taxon>Eukaryota</taxon>
        <taxon>Metazoa</taxon>
        <taxon>Ecdysozoa</taxon>
        <taxon>Arthropoda</taxon>
        <taxon>Hexapoda</taxon>
        <taxon>Collembola</taxon>
        <taxon>Symphypleona</taxon>
        <taxon>Sminthuridae</taxon>
        <taxon>Allacma</taxon>
    </lineage>
</organism>
<dbReference type="InterPro" id="IPR050091">
    <property type="entry name" value="PKS_NRPS_Biosynth_Enz"/>
</dbReference>
<dbReference type="Pfam" id="PF16197">
    <property type="entry name" value="KAsynt_C_assoc"/>
    <property type="match status" value="1"/>
</dbReference>
<comment type="similarity">
    <text evidence="15">Belongs to the thiolase-like superfamily. Beta-ketoacyl-ACP synthases family.</text>
</comment>